<keyword evidence="4 7" id="KW-0812">Transmembrane</keyword>
<comment type="subcellular location">
    <subcellularLocation>
        <location evidence="1 7">Cell membrane</location>
        <topology evidence="1 7">Multi-pass membrane protein</topology>
    </subcellularLocation>
</comment>
<dbReference type="InterPro" id="IPR001712">
    <property type="entry name" value="T3SS_FHIPEP"/>
</dbReference>
<dbReference type="InterPro" id="IPR042193">
    <property type="entry name" value="FHIPEP_3"/>
</dbReference>
<dbReference type="PROSITE" id="PS00994">
    <property type="entry name" value="FHIPEP"/>
    <property type="match status" value="1"/>
</dbReference>
<keyword evidence="3 7" id="KW-1003">Cell membrane</keyword>
<dbReference type="Gene3D" id="1.10.8.540">
    <property type="entry name" value="FHIPEP family, domain 3"/>
    <property type="match status" value="1"/>
</dbReference>
<keyword evidence="9" id="KW-1185">Reference proteome</keyword>
<evidence type="ECO:0000256" key="4">
    <source>
        <dbReference type="ARBA" id="ARBA00022692"/>
    </source>
</evidence>
<keyword evidence="7" id="KW-1005">Bacterial flagellum biogenesis</keyword>
<evidence type="ECO:0000256" key="3">
    <source>
        <dbReference type="ARBA" id="ARBA00022475"/>
    </source>
</evidence>
<evidence type="ECO:0000256" key="2">
    <source>
        <dbReference type="ARBA" id="ARBA00008835"/>
    </source>
</evidence>
<evidence type="ECO:0000256" key="5">
    <source>
        <dbReference type="ARBA" id="ARBA00022989"/>
    </source>
</evidence>
<dbReference type="Gene3D" id="3.40.50.12790">
    <property type="entry name" value="FHIPEP family, domain 4"/>
    <property type="match status" value="1"/>
</dbReference>
<keyword evidence="7" id="KW-0813">Transport</keyword>
<feature type="transmembrane region" description="Helical" evidence="7">
    <location>
        <begin position="62"/>
        <end position="81"/>
    </location>
</feature>
<sequence>MSEAAKAVPAGAGGLGGFAALRMPDRSSLQALSKRSDLFFATAVMGILVVLIFPLPAFLLDLLLAVSIILSVLIMMTGLFIDNPLEFTVFPTLLLVATLLRLALNLASTRLILGHGHEGTAAAGHVIEAFGHFVMGGNFVIGIIVFAILIIVNFVVITKGSGRIAEVAARFTLDAMPGKQMAIDADLSAGLIDEKAAKARRSALEEESSFFGAMDGASKFVRGDAVAALLITFINVVGGIIIGVAQQGLGFAEAAKTYTLLTIGDGLASQVPALIVSTAAGILVSKAGVKGSADKALGKQMANYPKALGMSAGVMFLIALLPGMPMLPFLALGGASGYAAWRIAKTQRENPPAPAEGTPGAAAAAGAAPAEETVTDLLKLDDLKLEMGYALLALVNGEGQDRLTDQIKALRRQLASELGIVMPSVRILDNVSLEANTYVVRVKEIEAGTGQVFPGQFMAMDPMGGQVQLPGQHLLEPTFGLPATWVDAGLRDQAQLKGYTVVDAATVISTHLTELIKAHVSELLNHVEVQKLLRELSKEHTELLKEVVPAQIATTGIQRVLQLLLAERVSVRDLGSIVEGIAEVAGHLKNPRDIVEHVRARLGRQICAQYQGPDGTLPIITLSPAWEQAFLESIVGEREERYLAMQPSKLTEFVNTVRDRFEQAARMGEMPVLVTSVQARPFVRSIIERFRRETPVMSQAEIHSRARLRTVGSV</sequence>
<protein>
    <recommendedName>
        <fullName evidence="7">Flagellar biosynthesis protein FlhA</fullName>
    </recommendedName>
</protein>
<organism evidence="8 9">
    <name type="scientific">Methylorubrum aminovorans</name>
    <dbReference type="NCBI Taxonomy" id="269069"/>
    <lineage>
        <taxon>Bacteria</taxon>
        <taxon>Pseudomonadati</taxon>
        <taxon>Pseudomonadota</taxon>
        <taxon>Alphaproteobacteria</taxon>
        <taxon>Hyphomicrobiales</taxon>
        <taxon>Methylobacteriaceae</taxon>
        <taxon>Methylorubrum</taxon>
    </lineage>
</organism>
<dbReference type="PRINTS" id="PR00949">
    <property type="entry name" value="TYPE3IMAPROT"/>
</dbReference>
<dbReference type="NCBIfam" id="TIGR01398">
    <property type="entry name" value="FlhA"/>
    <property type="match status" value="1"/>
</dbReference>
<feature type="transmembrane region" description="Helical" evidence="7">
    <location>
        <begin position="133"/>
        <end position="156"/>
    </location>
</feature>
<dbReference type="InterPro" id="IPR025505">
    <property type="entry name" value="FHIPEP_CS"/>
</dbReference>
<dbReference type="Gene3D" id="3.40.30.60">
    <property type="entry name" value="FHIPEP family, domain 1"/>
    <property type="match status" value="1"/>
</dbReference>
<evidence type="ECO:0000256" key="7">
    <source>
        <dbReference type="RuleBase" id="RU364093"/>
    </source>
</evidence>
<evidence type="ECO:0000256" key="1">
    <source>
        <dbReference type="ARBA" id="ARBA00004651"/>
    </source>
</evidence>
<feature type="transmembrane region" description="Helical" evidence="7">
    <location>
        <begin position="226"/>
        <end position="247"/>
    </location>
</feature>
<keyword evidence="7" id="KW-0653">Protein transport</keyword>
<comment type="function">
    <text evidence="7">Required for formation of the rod structure of the flagellar apparatus. Together with FliI and FliH, may constitute the export apparatus of flagellin.</text>
</comment>
<gene>
    <name evidence="8" type="primary">flhA_1</name>
    <name evidence="7" type="synonym">flhA</name>
    <name evidence="8" type="ORF">LNAOJCKE_2767</name>
</gene>
<feature type="transmembrane region" description="Helical" evidence="7">
    <location>
        <begin position="310"/>
        <end position="341"/>
    </location>
</feature>
<dbReference type="PANTHER" id="PTHR30161:SF1">
    <property type="entry name" value="FLAGELLAR BIOSYNTHESIS PROTEIN FLHA-RELATED"/>
    <property type="match status" value="1"/>
</dbReference>
<dbReference type="InterPro" id="IPR042196">
    <property type="entry name" value="FHIPEP_4"/>
</dbReference>
<evidence type="ECO:0000313" key="9">
    <source>
        <dbReference type="Proteomes" id="UP001055039"/>
    </source>
</evidence>
<keyword evidence="8" id="KW-0282">Flagellum</keyword>
<dbReference type="PIRSF" id="PIRSF005419">
    <property type="entry name" value="FlhA"/>
    <property type="match status" value="1"/>
</dbReference>
<dbReference type="EMBL" id="BPRC01000009">
    <property type="protein sequence ID" value="GJE65556.1"/>
    <property type="molecule type" value="Genomic_DNA"/>
</dbReference>
<comment type="caution">
    <text evidence="8">The sequence shown here is derived from an EMBL/GenBank/DDBJ whole genome shotgun (WGS) entry which is preliminary data.</text>
</comment>
<keyword evidence="8" id="KW-0966">Cell projection</keyword>
<evidence type="ECO:0000256" key="6">
    <source>
        <dbReference type="ARBA" id="ARBA00023136"/>
    </source>
</evidence>
<proteinExistence type="inferred from homology"/>
<dbReference type="InterPro" id="IPR042194">
    <property type="entry name" value="FHIPEP_1"/>
</dbReference>
<dbReference type="PANTHER" id="PTHR30161">
    <property type="entry name" value="FLAGELLAR EXPORT PROTEIN, MEMBRANE FLHA SUBUNIT-RELATED"/>
    <property type="match status" value="1"/>
</dbReference>
<comment type="caution">
    <text evidence="7">Lacks conserved residue(s) required for the propagation of feature annotation.</text>
</comment>
<keyword evidence="5 7" id="KW-1133">Transmembrane helix</keyword>
<keyword evidence="7" id="KW-1006">Bacterial flagellum protein export</keyword>
<dbReference type="Proteomes" id="UP001055039">
    <property type="component" value="Unassembled WGS sequence"/>
</dbReference>
<reference evidence="8" key="2">
    <citation type="submission" date="2021-08" db="EMBL/GenBank/DDBJ databases">
        <authorList>
            <person name="Tani A."/>
            <person name="Ola A."/>
            <person name="Ogura Y."/>
            <person name="Katsura K."/>
            <person name="Hayashi T."/>
        </authorList>
    </citation>
    <scope>NUCLEOTIDE SEQUENCE</scope>
    <source>
        <strain evidence="8">NBRC 15686</strain>
    </source>
</reference>
<reference evidence="8" key="1">
    <citation type="journal article" date="2021" name="Front. Microbiol.">
        <title>Comprehensive Comparative Genomics and Phenotyping of Methylobacterium Species.</title>
        <authorList>
            <person name="Alessa O."/>
            <person name="Ogura Y."/>
            <person name="Fujitani Y."/>
            <person name="Takami H."/>
            <person name="Hayashi T."/>
            <person name="Sahin N."/>
            <person name="Tani A."/>
        </authorList>
    </citation>
    <scope>NUCLEOTIDE SEQUENCE</scope>
    <source>
        <strain evidence="8">NBRC 15686</strain>
    </source>
</reference>
<keyword evidence="8" id="KW-0969">Cilium</keyword>
<accession>A0ABQ4UFU0</accession>
<name>A0ABQ4UFU0_9HYPH</name>
<evidence type="ECO:0000313" key="8">
    <source>
        <dbReference type="EMBL" id="GJE65556.1"/>
    </source>
</evidence>
<dbReference type="Pfam" id="PF00771">
    <property type="entry name" value="FHIPEP"/>
    <property type="match status" value="1"/>
</dbReference>
<keyword evidence="6 7" id="KW-0472">Membrane</keyword>
<feature type="transmembrane region" description="Helical" evidence="7">
    <location>
        <begin position="38"/>
        <end position="56"/>
    </location>
</feature>
<feature type="transmembrane region" description="Helical" evidence="7">
    <location>
        <begin position="267"/>
        <end position="289"/>
    </location>
</feature>
<dbReference type="InterPro" id="IPR006301">
    <property type="entry name" value="FlhA"/>
</dbReference>
<comment type="similarity">
    <text evidence="2 7">Belongs to the FHIPEP (flagella/HR/invasion proteins export pore) family.</text>
</comment>
<dbReference type="RefSeq" id="WP_166058474.1">
    <property type="nucleotide sequence ID" value="NZ_BAAADH010000024.1"/>
</dbReference>